<dbReference type="PANTHER" id="PTHR10954">
    <property type="entry name" value="RIBONUCLEASE H2 SUBUNIT A"/>
    <property type="match status" value="1"/>
</dbReference>
<keyword evidence="8 14" id="KW-0963">Cytoplasm</keyword>
<dbReference type="GO" id="GO:0003723">
    <property type="term" value="F:RNA binding"/>
    <property type="evidence" value="ECO:0007669"/>
    <property type="project" value="UniProtKB-UniRule"/>
</dbReference>
<evidence type="ECO:0000256" key="3">
    <source>
        <dbReference type="ARBA" id="ARBA00004065"/>
    </source>
</evidence>
<dbReference type="EMBL" id="JACCBY010000001">
    <property type="protein sequence ID" value="NYD88712.1"/>
    <property type="molecule type" value="Genomic_DNA"/>
</dbReference>
<name>A0A7Y9K0A8_9SPHN</name>
<dbReference type="Proteomes" id="UP000517753">
    <property type="component" value="Unassembled WGS sequence"/>
</dbReference>
<gene>
    <name evidence="14" type="primary">rnhB</name>
    <name evidence="19" type="ORF">HD841_000481</name>
</gene>
<evidence type="ECO:0000256" key="15">
    <source>
        <dbReference type="PROSITE-ProRule" id="PRU01319"/>
    </source>
</evidence>
<feature type="domain" description="RNase H type-2" evidence="18">
    <location>
        <begin position="12"/>
        <end position="204"/>
    </location>
</feature>
<evidence type="ECO:0000256" key="6">
    <source>
        <dbReference type="ARBA" id="ARBA00012180"/>
    </source>
</evidence>
<feature type="binding site" evidence="14 15">
    <location>
        <position position="113"/>
    </location>
    <ligand>
        <name>a divalent metal cation</name>
        <dbReference type="ChEBI" id="CHEBI:60240"/>
    </ligand>
</feature>
<dbReference type="InterPro" id="IPR012337">
    <property type="entry name" value="RNaseH-like_sf"/>
</dbReference>
<dbReference type="Pfam" id="PF01351">
    <property type="entry name" value="RNase_HII"/>
    <property type="match status" value="1"/>
</dbReference>
<dbReference type="GO" id="GO:0006298">
    <property type="term" value="P:mismatch repair"/>
    <property type="evidence" value="ECO:0007669"/>
    <property type="project" value="TreeGrafter"/>
</dbReference>
<protein>
    <recommendedName>
        <fullName evidence="7 14">Ribonuclease HII</fullName>
        <shortName evidence="14">RNase HII</shortName>
        <ecNumber evidence="6 14">3.1.26.4</ecNumber>
    </recommendedName>
</protein>
<dbReference type="RefSeq" id="WP_179507275.1">
    <property type="nucleotide sequence ID" value="NZ_JACCBY010000001.1"/>
</dbReference>
<keyword evidence="12 14" id="KW-0378">Hydrolase</keyword>
<reference evidence="19 20" key="1">
    <citation type="submission" date="2020-07" db="EMBL/GenBank/DDBJ databases">
        <authorList>
            <person name="Partida-Martinez L."/>
            <person name="Huntemann M."/>
            <person name="Clum A."/>
            <person name="Wang J."/>
            <person name="Palaniappan K."/>
            <person name="Ritter S."/>
            <person name="Chen I.-M."/>
            <person name="Stamatis D."/>
            <person name="Reddy T."/>
            <person name="O'Malley R."/>
            <person name="Daum C."/>
            <person name="Shapiro N."/>
            <person name="Ivanova N."/>
            <person name="Kyrpides N."/>
            <person name="Woyke T."/>
        </authorList>
    </citation>
    <scope>NUCLEOTIDE SEQUENCE [LARGE SCALE GENOMIC DNA]</scope>
    <source>
        <strain evidence="19 20">AS2.3</strain>
    </source>
</reference>
<dbReference type="GO" id="GO:0005737">
    <property type="term" value="C:cytoplasm"/>
    <property type="evidence" value="ECO:0007669"/>
    <property type="project" value="UniProtKB-SubCell"/>
</dbReference>
<evidence type="ECO:0000256" key="7">
    <source>
        <dbReference type="ARBA" id="ARBA00019179"/>
    </source>
</evidence>
<evidence type="ECO:0000256" key="9">
    <source>
        <dbReference type="ARBA" id="ARBA00022722"/>
    </source>
</evidence>
<dbReference type="GO" id="GO:0032299">
    <property type="term" value="C:ribonuclease H2 complex"/>
    <property type="evidence" value="ECO:0007669"/>
    <property type="project" value="TreeGrafter"/>
</dbReference>
<dbReference type="HAMAP" id="MF_00052_B">
    <property type="entry name" value="RNase_HII_B"/>
    <property type="match status" value="1"/>
</dbReference>
<keyword evidence="9 14" id="KW-0540">Nuclease</keyword>
<evidence type="ECO:0000256" key="4">
    <source>
        <dbReference type="ARBA" id="ARBA00004496"/>
    </source>
</evidence>
<dbReference type="InterPro" id="IPR024567">
    <property type="entry name" value="RNase_HII/HIII_dom"/>
</dbReference>
<dbReference type="PANTHER" id="PTHR10954:SF18">
    <property type="entry name" value="RIBONUCLEASE HII"/>
    <property type="match status" value="1"/>
</dbReference>
<feature type="binding site" evidence="14 15">
    <location>
        <position position="18"/>
    </location>
    <ligand>
        <name>a divalent metal cation</name>
        <dbReference type="ChEBI" id="CHEBI:60240"/>
    </ligand>
</feature>
<dbReference type="InterPro" id="IPR001352">
    <property type="entry name" value="RNase_HII/HIII"/>
</dbReference>
<dbReference type="SUPFAM" id="SSF53098">
    <property type="entry name" value="Ribonuclease H-like"/>
    <property type="match status" value="1"/>
</dbReference>
<evidence type="ECO:0000256" key="10">
    <source>
        <dbReference type="ARBA" id="ARBA00022723"/>
    </source>
</evidence>
<dbReference type="InterPro" id="IPR036397">
    <property type="entry name" value="RNaseH_sf"/>
</dbReference>
<dbReference type="PROSITE" id="PS51975">
    <property type="entry name" value="RNASE_H_2"/>
    <property type="match status" value="1"/>
</dbReference>
<evidence type="ECO:0000256" key="17">
    <source>
        <dbReference type="SAM" id="MobiDB-lite"/>
    </source>
</evidence>
<keyword evidence="13 14" id="KW-0464">Manganese</keyword>
<comment type="catalytic activity">
    <reaction evidence="1 14 15 16">
        <text>Endonucleolytic cleavage to 5'-phosphomonoester.</text>
        <dbReference type="EC" id="3.1.26.4"/>
    </reaction>
</comment>
<evidence type="ECO:0000313" key="20">
    <source>
        <dbReference type="Proteomes" id="UP000517753"/>
    </source>
</evidence>
<evidence type="ECO:0000259" key="18">
    <source>
        <dbReference type="PROSITE" id="PS51975"/>
    </source>
</evidence>
<evidence type="ECO:0000256" key="16">
    <source>
        <dbReference type="RuleBase" id="RU003515"/>
    </source>
</evidence>
<keyword evidence="11 14" id="KW-0255">Endonuclease</keyword>
<comment type="subcellular location">
    <subcellularLocation>
        <location evidence="4 14">Cytoplasm</location>
    </subcellularLocation>
</comment>
<proteinExistence type="inferred from homology"/>
<dbReference type="EC" id="3.1.26.4" evidence="6 14"/>
<comment type="cofactor">
    <cofactor evidence="2">
        <name>Mg(2+)</name>
        <dbReference type="ChEBI" id="CHEBI:18420"/>
    </cofactor>
</comment>
<sequence length="228" mass="23950">MPGWKHEKTCQPPVAGVDEAGRGPLAGPVVAAAVVLPAKGTPRGIDDSKKLCAAERERLYGLITTRGVYGLGIVEPAEIDSLNIYWATMKAMTLAVDALVARLGCDPGHVLVDGNRLPRWSYAATAIVSGDSHSLSIAAASIVAKHTRDAIMLDHAAVHPQYNWHSNKGYGCKHHLAALHEHGPTPLHRRSFAPVAAAYARITAAGGSAAPHPAAGDGDGRNLHQVAR</sequence>
<keyword evidence="20" id="KW-1185">Reference proteome</keyword>
<feature type="binding site" evidence="14 15">
    <location>
        <position position="19"/>
    </location>
    <ligand>
        <name>a divalent metal cation</name>
        <dbReference type="ChEBI" id="CHEBI:60240"/>
    </ligand>
</feature>
<dbReference type="NCBIfam" id="NF000595">
    <property type="entry name" value="PRK00015.1-3"/>
    <property type="match status" value="1"/>
</dbReference>
<reference evidence="19 20" key="2">
    <citation type="submission" date="2020-08" db="EMBL/GenBank/DDBJ databases">
        <title>The Agave Microbiome: Exploring the role of microbial communities in plant adaptations to desert environments.</title>
        <authorList>
            <person name="Partida-Martinez L.P."/>
        </authorList>
    </citation>
    <scope>NUCLEOTIDE SEQUENCE [LARGE SCALE GENOMIC DNA]</scope>
    <source>
        <strain evidence="19 20">AS2.3</strain>
    </source>
</reference>
<comment type="cofactor">
    <cofactor evidence="14 15">
        <name>Mn(2+)</name>
        <dbReference type="ChEBI" id="CHEBI:29035"/>
    </cofactor>
    <cofactor evidence="14 15">
        <name>Mg(2+)</name>
        <dbReference type="ChEBI" id="CHEBI:18420"/>
    </cofactor>
    <text evidence="14 15">Manganese or magnesium. Binds 1 divalent metal ion per monomer in the absence of substrate. May bind a second metal ion after substrate binding.</text>
</comment>
<dbReference type="AlphaFoldDB" id="A0A7Y9K0A8"/>
<evidence type="ECO:0000256" key="5">
    <source>
        <dbReference type="ARBA" id="ARBA00007383"/>
    </source>
</evidence>
<dbReference type="InterPro" id="IPR022898">
    <property type="entry name" value="RNase_HII"/>
</dbReference>
<dbReference type="Gene3D" id="3.30.420.10">
    <property type="entry name" value="Ribonuclease H-like superfamily/Ribonuclease H"/>
    <property type="match status" value="1"/>
</dbReference>
<accession>A0A7Y9K0A8</accession>
<dbReference type="GO" id="GO:0030145">
    <property type="term" value="F:manganese ion binding"/>
    <property type="evidence" value="ECO:0007669"/>
    <property type="project" value="UniProtKB-UniRule"/>
</dbReference>
<evidence type="ECO:0000256" key="2">
    <source>
        <dbReference type="ARBA" id="ARBA00001946"/>
    </source>
</evidence>
<evidence type="ECO:0000256" key="8">
    <source>
        <dbReference type="ARBA" id="ARBA00022490"/>
    </source>
</evidence>
<dbReference type="GO" id="GO:0004523">
    <property type="term" value="F:RNA-DNA hybrid ribonuclease activity"/>
    <property type="evidence" value="ECO:0007669"/>
    <property type="project" value="UniProtKB-UniRule"/>
</dbReference>
<evidence type="ECO:0000256" key="12">
    <source>
        <dbReference type="ARBA" id="ARBA00022801"/>
    </source>
</evidence>
<evidence type="ECO:0000256" key="11">
    <source>
        <dbReference type="ARBA" id="ARBA00022759"/>
    </source>
</evidence>
<evidence type="ECO:0000313" key="19">
    <source>
        <dbReference type="EMBL" id="NYD88712.1"/>
    </source>
</evidence>
<evidence type="ECO:0000256" key="14">
    <source>
        <dbReference type="HAMAP-Rule" id="MF_00052"/>
    </source>
</evidence>
<evidence type="ECO:0000256" key="1">
    <source>
        <dbReference type="ARBA" id="ARBA00000077"/>
    </source>
</evidence>
<comment type="similarity">
    <text evidence="5 14 16">Belongs to the RNase HII family.</text>
</comment>
<keyword evidence="10 14" id="KW-0479">Metal-binding</keyword>
<evidence type="ECO:0000256" key="13">
    <source>
        <dbReference type="ARBA" id="ARBA00023211"/>
    </source>
</evidence>
<dbReference type="CDD" id="cd07182">
    <property type="entry name" value="RNase_HII_bacteria_HII_like"/>
    <property type="match status" value="1"/>
</dbReference>
<comment type="caution">
    <text evidence="19">The sequence shown here is derived from an EMBL/GenBank/DDBJ whole genome shotgun (WGS) entry which is preliminary data.</text>
</comment>
<dbReference type="GO" id="GO:0043137">
    <property type="term" value="P:DNA replication, removal of RNA primer"/>
    <property type="evidence" value="ECO:0007669"/>
    <property type="project" value="TreeGrafter"/>
</dbReference>
<feature type="region of interest" description="Disordered" evidence="17">
    <location>
        <begin position="208"/>
        <end position="228"/>
    </location>
</feature>
<organism evidence="19 20">
    <name type="scientific">Sphingomonas melonis</name>
    <dbReference type="NCBI Taxonomy" id="152682"/>
    <lineage>
        <taxon>Bacteria</taxon>
        <taxon>Pseudomonadati</taxon>
        <taxon>Pseudomonadota</taxon>
        <taxon>Alphaproteobacteria</taxon>
        <taxon>Sphingomonadales</taxon>
        <taxon>Sphingomonadaceae</taxon>
        <taxon>Sphingomonas</taxon>
    </lineage>
</organism>
<comment type="function">
    <text evidence="3 14 16">Endonuclease that specifically degrades the RNA of RNA-DNA hybrids.</text>
</comment>